<dbReference type="InterPro" id="IPR013424">
    <property type="entry name" value="Ice-binding_C"/>
</dbReference>
<dbReference type="PANTHER" id="PTHR37957:SF1">
    <property type="entry name" value="PHYTASE-LIKE DOMAIN-CONTAINING PROTEIN"/>
    <property type="match status" value="1"/>
</dbReference>
<dbReference type="Proteomes" id="UP001180536">
    <property type="component" value="Unassembled WGS sequence"/>
</dbReference>
<feature type="signal peptide" evidence="1">
    <location>
        <begin position="1"/>
        <end position="22"/>
    </location>
</feature>
<feature type="chain" id="PRO_5045252900" description="Pyruvate-binding protein" evidence="1">
    <location>
        <begin position="23"/>
        <end position="489"/>
    </location>
</feature>
<feature type="domain" description="Ice-binding protein C-terminal" evidence="2">
    <location>
        <begin position="463"/>
        <end position="487"/>
    </location>
</feature>
<evidence type="ECO:0000256" key="1">
    <source>
        <dbReference type="SAM" id="SignalP"/>
    </source>
</evidence>
<dbReference type="InterPro" id="IPR027372">
    <property type="entry name" value="Phytase-like_dom"/>
</dbReference>
<feature type="domain" description="Phytase-like" evidence="3">
    <location>
        <begin position="56"/>
        <end position="427"/>
    </location>
</feature>
<evidence type="ECO:0008006" key="6">
    <source>
        <dbReference type="Google" id="ProtNLM"/>
    </source>
</evidence>
<keyword evidence="5" id="KW-1185">Reference proteome</keyword>
<keyword evidence="1" id="KW-0732">Signal</keyword>
<accession>A0ABU1ZF88</accession>
<organism evidence="4 5">
    <name type="scientific">Pelomonas aquatica</name>
    <dbReference type="NCBI Taxonomy" id="431058"/>
    <lineage>
        <taxon>Bacteria</taxon>
        <taxon>Pseudomonadati</taxon>
        <taxon>Pseudomonadota</taxon>
        <taxon>Betaproteobacteria</taxon>
        <taxon>Burkholderiales</taxon>
        <taxon>Sphaerotilaceae</taxon>
        <taxon>Roseateles</taxon>
    </lineage>
</organism>
<protein>
    <recommendedName>
        <fullName evidence="6">Pyruvate-binding protein</fullName>
    </recommendedName>
</protein>
<evidence type="ECO:0000313" key="5">
    <source>
        <dbReference type="Proteomes" id="UP001180536"/>
    </source>
</evidence>
<comment type="caution">
    <text evidence="4">The sequence shown here is derived from an EMBL/GenBank/DDBJ whole genome shotgun (WGS) entry which is preliminary data.</text>
</comment>
<reference evidence="4 5" key="1">
    <citation type="submission" date="2023-07" db="EMBL/GenBank/DDBJ databases">
        <title>Sorghum-associated microbial communities from plants grown in Nebraska, USA.</title>
        <authorList>
            <person name="Schachtman D."/>
        </authorList>
    </citation>
    <scope>NUCLEOTIDE SEQUENCE [LARGE SCALE GENOMIC DNA]</scope>
    <source>
        <strain evidence="4 5">BE310</strain>
    </source>
</reference>
<dbReference type="PANTHER" id="PTHR37957">
    <property type="entry name" value="BLR7070 PROTEIN"/>
    <property type="match status" value="1"/>
</dbReference>
<evidence type="ECO:0000259" key="2">
    <source>
        <dbReference type="Pfam" id="PF07589"/>
    </source>
</evidence>
<proteinExistence type="predicted"/>
<dbReference type="Pfam" id="PF07589">
    <property type="entry name" value="PEP-CTERM"/>
    <property type="match status" value="1"/>
</dbReference>
<dbReference type="SUPFAM" id="SSF75011">
    <property type="entry name" value="3-carboxy-cis,cis-mucoante lactonizing enzyme"/>
    <property type="match status" value="1"/>
</dbReference>
<dbReference type="Pfam" id="PF13449">
    <property type="entry name" value="Phytase-like"/>
    <property type="match status" value="1"/>
</dbReference>
<name>A0ABU1ZF88_9BURK</name>
<dbReference type="EMBL" id="JAVDXQ010000008">
    <property type="protein sequence ID" value="MDR7299299.1"/>
    <property type="molecule type" value="Genomic_DNA"/>
</dbReference>
<evidence type="ECO:0000313" key="4">
    <source>
        <dbReference type="EMBL" id="MDR7299299.1"/>
    </source>
</evidence>
<dbReference type="Gene3D" id="2.130.10.10">
    <property type="entry name" value="YVTN repeat-like/Quinoprotein amine dehydrogenase"/>
    <property type="match status" value="1"/>
</dbReference>
<dbReference type="NCBIfam" id="TIGR02595">
    <property type="entry name" value="PEP_CTERM"/>
    <property type="match status" value="1"/>
</dbReference>
<dbReference type="InterPro" id="IPR015943">
    <property type="entry name" value="WD40/YVTN_repeat-like_dom_sf"/>
</dbReference>
<gene>
    <name evidence="4" type="ORF">J2X16_004669</name>
</gene>
<sequence length="489" mass="50539">MRPSFLPTLASALLAVAAPSQAAEPVLIGMGTLSGAISDLSGLNYALESGIAANQLGGVGSALAWAGGNTFLALPDRGPNAAAWTDNAAFGATVDNTTSFVSRFHTLQLNLVATPGAALPYAVQTTLKATTLLSSPTALTYGATAPTLTGLVSSSTLTAGSTNYFSGRSDNFAAGLSTHPNNARLDPEGLRVSNDGKSVFVSDEYGPYVYQFDRATGQRIRSFGLPGSFAVSNPTPSVNTEIPGNTAGRVTNKGMEGLAISPDGKALFGFMQSPLLQDGGDGGRYNRIVKIDIATGDVSQFAFDNRINGKSYNSSELLALNDHELLVLERDGKGLGDGSPGSKAAVKQLIRVDLTGATEVSGIADLRTQPGAAIVGTRFLDIKAALNAAGIPDAMVPSKLEGIAFGEDVMLNGKTMHTLYLSNDNDFLGDVLPSGNATPVAYGNQFYVFAFEGGNLVQQGISAVPEPSSYALLVAGLGTLGFMARRRRG</sequence>
<evidence type="ECO:0000259" key="3">
    <source>
        <dbReference type="Pfam" id="PF13449"/>
    </source>
</evidence>